<feature type="region of interest" description="Disordered" evidence="1">
    <location>
        <begin position="83"/>
        <end position="106"/>
    </location>
</feature>
<feature type="chain" id="PRO_5028417194" evidence="2">
    <location>
        <begin position="27"/>
        <end position="106"/>
    </location>
</feature>
<dbReference type="AlphaFoldDB" id="A0A6P4D3G3"/>
<evidence type="ECO:0000256" key="2">
    <source>
        <dbReference type="SAM" id="SignalP"/>
    </source>
</evidence>
<accession>A0A6P4D3G3</accession>
<protein>
    <submittedName>
        <fullName evidence="4">Uncharacterized protein LOC107485495</fullName>
    </submittedName>
</protein>
<keyword evidence="2" id="KW-0732">Signal</keyword>
<feature type="signal peptide" evidence="2">
    <location>
        <begin position="1"/>
        <end position="26"/>
    </location>
</feature>
<reference evidence="4" key="2">
    <citation type="submission" date="2025-08" db="UniProtKB">
        <authorList>
            <consortium name="RefSeq"/>
        </authorList>
    </citation>
    <scope>IDENTIFICATION</scope>
    <source>
        <tissue evidence="4">Whole plant</tissue>
    </source>
</reference>
<evidence type="ECO:0000313" key="3">
    <source>
        <dbReference type="Proteomes" id="UP000515211"/>
    </source>
</evidence>
<sequence length="106" mass="11397">MAKNTIHILGLLLLAMVVLNPSKVAATRNYPEISSNSKAEKWERNDGSLYKIEKEACVKLCCSAWGWACICCQKLSSTEKISKSNGNEVEGSGGIGRVKLLGAPGQ</sequence>
<evidence type="ECO:0000256" key="1">
    <source>
        <dbReference type="SAM" id="MobiDB-lite"/>
    </source>
</evidence>
<name>A0A6P4D3G3_ARADU</name>
<reference evidence="3" key="1">
    <citation type="journal article" date="2016" name="Nat. Genet.">
        <title>The genome sequences of Arachis duranensis and Arachis ipaensis, the diploid ancestors of cultivated peanut.</title>
        <authorList>
            <person name="Bertioli D.J."/>
            <person name="Cannon S.B."/>
            <person name="Froenicke L."/>
            <person name="Huang G."/>
            <person name="Farmer A.D."/>
            <person name="Cannon E.K."/>
            <person name="Liu X."/>
            <person name="Gao D."/>
            <person name="Clevenger J."/>
            <person name="Dash S."/>
            <person name="Ren L."/>
            <person name="Moretzsohn M.C."/>
            <person name="Shirasawa K."/>
            <person name="Huang W."/>
            <person name="Vidigal B."/>
            <person name="Abernathy B."/>
            <person name="Chu Y."/>
            <person name="Niederhuth C.E."/>
            <person name="Umale P."/>
            <person name="Araujo A.C."/>
            <person name="Kozik A."/>
            <person name="Kim K.D."/>
            <person name="Burow M.D."/>
            <person name="Varshney R.K."/>
            <person name="Wang X."/>
            <person name="Zhang X."/>
            <person name="Barkley N."/>
            <person name="Guimaraes P.M."/>
            <person name="Isobe S."/>
            <person name="Guo B."/>
            <person name="Liao B."/>
            <person name="Stalker H.T."/>
            <person name="Schmitz R.J."/>
            <person name="Scheffler B.E."/>
            <person name="Leal-Bertioli S.C."/>
            <person name="Xun X."/>
            <person name="Jackson S.A."/>
            <person name="Michelmore R."/>
            <person name="Ozias-Akins P."/>
        </authorList>
    </citation>
    <scope>NUCLEOTIDE SEQUENCE [LARGE SCALE GENOMIC DNA]</scope>
    <source>
        <strain evidence="3">cv. V14167</strain>
    </source>
</reference>
<keyword evidence="3" id="KW-1185">Reference proteome</keyword>
<dbReference type="RefSeq" id="XP_015961516.1">
    <property type="nucleotide sequence ID" value="XM_016106030.3"/>
</dbReference>
<proteinExistence type="predicted"/>
<dbReference type="Proteomes" id="UP000515211">
    <property type="component" value="Chromosome 4"/>
</dbReference>
<dbReference type="GeneID" id="107485495"/>
<dbReference type="KEGG" id="adu:107485495"/>
<evidence type="ECO:0000313" key="4">
    <source>
        <dbReference type="RefSeq" id="XP_015961516.1"/>
    </source>
</evidence>
<organism evidence="3 4">
    <name type="scientific">Arachis duranensis</name>
    <name type="common">Wild peanut</name>
    <dbReference type="NCBI Taxonomy" id="130453"/>
    <lineage>
        <taxon>Eukaryota</taxon>
        <taxon>Viridiplantae</taxon>
        <taxon>Streptophyta</taxon>
        <taxon>Embryophyta</taxon>
        <taxon>Tracheophyta</taxon>
        <taxon>Spermatophyta</taxon>
        <taxon>Magnoliopsida</taxon>
        <taxon>eudicotyledons</taxon>
        <taxon>Gunneridae</taxon>
        <taxon>Pentapetalae</taxon>
        <taxon>rosids</taxon>
        <taxon>fabids</taxon>
        <taxon>Fabales</taxon>
        <taxon>Fabaceae</taxon>
        <taxon>Papilionoideae</taxon>
        <taxon>50 kb inversion clade</taxon>
        <taxon>dalbergioids sensu lato</taxon>
        <taxon>Dalbergieae</taxon>
        <taxon>Pterocarpus clade</taxon>
        <taxon>Arachis</taxon>
    </lineage>
</organism>
<gene>
    <name evidence="4" type="primary">LOC107485495</name>
</gene>